<keyword evidence="2" id="KW-1185">Reference proteome</keyword>
<evidence type="ECO:0000313" key="1">
    <source>
        <dbReference type="EMBL" id="SMG12601.1"/>
    </source>
</evidence>
<dbReference type="AlphaFoldDB" id="A0A1X7IDS3"/>
<organism evidence="1 2">
    <name type="scientific">Marivirga sericea</name>
    <dbReference type="NCBI Taxonomy" id="1028"/>
    <lineage>
        <taxon>Bacteria</taxon>
        <taxon>Pseudomonadati</taxon>
        <taxon>Bacteroidota</taxon>
        <taxon>Cytophagia</taxon>
        <taxon>Cytophagales</taxon>
        <taxon>Marivirgaceae</taxon>
        <taxon>Marivirga</taxon>
    </lineage>
</organism>
<accession>A0A1X7IDS3</accession>
<dbReference type="STRING" id="1028.SAMN05661096_00523"/>
<evidence type="ECO:0000313" key="2">
    <source>
        <dbReference type="Proteomes" id="UP000193804"/>
    </source>
</evidence>
<evidence type="ECO:0008006" key="3">
    <source>
        <dbReference type="Google" id="ProtNLM"/>
    </source>
</evidence>
<reference evidence="2" key="1">
    <citation type="submission" date="2017-04" db="EMBL/GenBank/DDBJ databases">
        <authorList>
            <person name="Varghese N."/>
            <person name="Submissions S."/>
        </authorList>
    </citation>
    <scope>NUCLEOTIDE SEQUENCE [LARGE SCALE GENOMIC DNA]</scope>
    <source>
        <strain evidence="2">DSM 4125</strain>
    </source>
</reference>
<dbReference type="RefSeq" id="WP_085515524.1">
    <property type="nucleotide sequence ID" value="NZ_FXAW01000001.1"/>
</dbReference>
<dbReference type="EMBL" id="FXAW01000001">
    <property type="protein sequence ID" value="SMG12601.1"/>
    <property type="molecule type" value="Genomic_DNA"/>
</dbReference>
<protein>
    <recommendedName>
        <fullName evidence="3">DUF4136 domain-containing protein</fullName>
    </recommendedName>
</protein>
<sequence length="69" mass="8163">MYSSGYYDINKTYFLETNFYDAESEKLVWSAQSKTVNPISLEDLTQDFSKKIINRIEDQNLIESENKKQ</sequence>
<dbReference type="OrthoDB" id="6078026at2"/>
<gene>
    <name evidence="1" type="ORF">SAMN05661096_00523</name>
</gene>
<dbReference type="Proteomes" id="UP000193804">
    <property type="component" value="Unassembled WGS sequence"/>
</dbReference>
<proteinExistence type="predicted"/>
<name>A0A1X7IDS3_9BACT</name>